<organism evidence="1 2">
    <name type="scientific">Sneathiella sedimenti</name>
    <dbReference type="NCBI Taxonomy" id="2816034"/>
    <lineage>
        <taxon>Bacteria</taxon>
        <taxon>Pseudomonadati</taxon>
        <taxon>Pseudomonadota</taxon>
        <taxon>Alphaproteobacteria</taxon>
        <taxon>Sneathiellales</taxon>
        <taxon>Sneathiellaceae</taxon>
        <taxon>Sneathiella</taxon>
    </lineage>
</organism>
<dbReference type="RefSeq" id="WP_207047565.1">
    <property type="nucleotide sequence ID" value="NZ_JAFLNC010000006.1"/>
</dbReference>
<evidence type="ECO:0000313" key="2">
    <source>
        <dbReference type="Proteomes" id="UP000664761"/>
    </source>
</evidence>
<evidence type="ECO:0000313" key="1">
    <source>
        <dbReference type="EMBL" id="MBO0335246.1"/>
    </source>
</evidence>
<keyword evidence="2" id="KW-1185">Reference proteome</keyword>
<sequence>MRRPIREIHDLTSEVAGHYREKYGDRARVVLEDAARICAENEDWRGRNRLLRLRDELLFDDMHYFTE</sequence>
<accession>A0ABS3FB01</accession>
<proteinExistence type="predicted"/>
<dbReference type="Proteomes" id="UP000664761">
    <property type="component" value="Unassembled WGS sequence"/>
</dbReference>
<dbReference type="EMBL" id="JAFLNC010000006">
    <property type="protein sequence ID" value="MBO0335246.1"/>
    <property type="molecule type" value="Genomic_DNA"/>
</dbReference>
<reference evidence="1 2" key="1">
    <citation type="submission" date="2021-03" db="EMBL/GenBank/DDBJ databases">
        <title>Sneathiella sp. CAU 1612 isolated from Kang Won-do.</title>
        <authorList>
            <person name="Kim W."/>
        </authorList>
    </citation>
    <scope>NUCLEOTIDE SEQUENCE [LARGE SCALE GENOMIC DNA]</scope>
    <source>
        <strain evidence="1 2">CAU 1612</strain>
    </source>
</reference>
<comment type="caution">
    <text evidence="1">The sequence shown here is derived from an EMBL/GenBank/DDBJ whole genome shotgun (WGS) entry which is preliminary data.</text>
</comment>
<protein>
    <submittedName>
        <fullName evidence="1">Uncharacterized protein</fullName>
    </submittedName>
</protein>
<gene>
    <name evidence="1" type="ORF">J0X12_16610</name>
</gene>
<name>A0ABS3FB01_9PROT</name>